<comment type="similarity">
    <text evidence="2">Belongs to the AAA ATPase family.</text>
</comment>
<dbReference type="FunFam" id="1.10.8.60:FF:000039">
    <property type="entry name" value="peroxisome biogenesis factor 6"/>
    <property type="match status" value="1"/>
</dbReference>
<dbReference type="FunFam" id="3.40.50.300:FF:000109">
    <property type="entry name" value="Peroxisomal biogenesis factor 6"/>
    <property type="match status" value="1"/>
</dbReference>
<protein>
    <recommendedName>
        <fullName evidence="8">Peroxisomal ATPase PEX6</fullName>
    </recommendedName>
    <alternativeName>
        <fullName evidence="9">Peroxin-6</fullName>
    </alternativeName>
</protein>
<evidence type="ECO:0000256" key="4">
    <source>
        <dbReference type="ARBA" id="ARBA00022741"/>
    </source>
</evidence>
<dbReference type="Pfam" id="PF00004">
    <property type="entry name" value="AAA"/>
    <property type="match status" value="2"/>
</dbReference>
<feature type="domain" description="AAA+ ATPase" evidence="12">
    <location>
        <begin position="768"/>
        <end position="912"/>
    </location>
</feature>
<evidence type="ECO:0000256" key="5">
    <source>
        <dbReference type="ARBA" id="ARBA00022801"/>
    </source>
</evidence>
<evidence type="ECO:0000256" key="7">
    <source>
        <dbReference type="ARBA" id="ARBA00023136"/>
    </source>
</evidence>
<evidence type="ECO:0000256" key="10">
    <source>
        <dbReference type="ARBA" id="ARBA00048778"/>
    </source>
</evidence>
<keyword evidence="4" id="KW-0547">Nucleotide-binding</keyword>
<proteinExistence type="inferred from homology"/>
<dbReference type="InterPro" id="IPR047533">
    <property type="entry name" value="RecA-like_PEX6_r2"/>
</dbReference>
<dbReference type="GO" id="GO:0005829">
    <property type="term" value="C:cytosol"/>
    <property type="evidence" value="ECO:0007669"/>
    <property type="project" value="TreeGrafter"/>
</dbReference>
<dbReference type="InterPro" id="IPR003593">
    <property type="entry name" value="AAA+_ATPase"/>
</dbReference>
<evidence type="ECO:0000256" key="8">
    <source>
        <dbReference type="ARBA" id="ARBA00034811"/>
    </source>
</evidence>
<keyword evidence="3" id="KW-0962">Peroxisome biogenesis</keyword>
<dbReference type="InterPro" id="IPR050168">
    <property type="entry name" value="AAA_ATPase_domain"/>
</dbReference>
<dbReference type="GO" id="GO:0005524">
    <property type="term" value="F:ATP binding"/>
    <property type="evidence" value="ECO:0007669"/>
    <property type="project" value="UniProtKB-KW"/>
</dbReference>
<evidence type="ECO:0000256" key="9">
    <source>
        <dbReference type="ARBA" id="ARBA00034920"/>
    </source>
</evidence>
<comment type="subcellular location">
    <subcellularLocation>
        <location evidence="1">Membrane</location>
    </subcellularLocation>
</comment>
<dbReference type="STRING" id="1097556.R4XII7"/>
<sequence length="1079" mass="117142">MAPIGHRAFPVNVLLSQSSAQDGGETIIVSKDISEEARLWNGQRYLALSTRESNDWKLYMTRTVSNATASSHSTVWLPGSIYQKFCDHRVYARPARPVQLSSVILSFPRATYHLVQHSSESLHAFAQTGHVFRTGETIEINGYRGEVTLCEPVRQGIVATTTEVVLARAPATGMIQNFHGSHADDQEDLEDDNAMQFSQLLENDTGANVSAYACQPLVRRIHHDELSPAVSSLDDDLYFAFAGVDLLIDLGCFSGDFVEVTVLDAANLRPRVVKLFSLPADYSHAQQNTIYVSPIFYHNSVDVSGAEPPQVRLGLRPVPRSPQYSIAKAVTLGRVPSPASNDRALQHAFFHALKLHFETSRRVVRLNDLILLGIDETLSRITASEEQDHGLISEFTQSVASIHADTFAWFKVTNVETDEEESFLGDVEVDSNSTRMVQSGTQKARIPPTSQWCPYYGLPQPMVFPDVAGTNYSKLHQLISSTFSKSARKSHACATILLHGARGSGKTSIVSGVASALGMHLLEVNCYDIIGETDMKTEAYLRLRFDSAGQCAPCVLLLRNIGALAQKKDDAEAGQESPMRFILADCLSSVAIDAGSTFPVAVVATTSNKDDIPEGVLGCFRHDLEIGAPDETERLTILQNLTKSLPLAPDVSVHSLAVRSAALVAADLVSVVKRAQSYSQDRMDNHAIELGADSVVDLHVAGAWVNGEDFDHAIGEARRNYSDSIGAPKIPNVTWEDVGGLASVKDDIMDTIQLPLERPELFASGMKKRSGILFYGPPGTGKTLLAKAVATSFSLNFFSVKGPELLNMYIGESEANVRRVFQRARDAKPCVVFFDELDSVAPKRGNQGDSGGVMDRIVSQLLSELDGMSEGKDGSGGGGVFVIGATNRPDLLDPALLRPGRFDKMLYLGVSDTDDAQHNILSALTRKFKLAPSLDLRSVAVACPFTYTGADFYALCSDAMLKAMTRRAGAVDAKVRALDPPRSTQYFFDHLATKADVEVVVSELDFMEAVQELVPSVSQSELDHYRKVQAQFSPVQKEAGPADKGKGKALANGVSTNGTNGMFHEDVGAGGDDDDDMYA</sequence>
<evidence type="ECO:0000256" key="3">
    <source>
        <dbReference type="ARBA" id="ARBA00022593"/>
    </source>
</evidence>
<keyword evidence="14" id="KW-1185">Reference proteome</keyword>
<dbReference type="GO" id="GO:0005778">
    <property type="term" value="C:peroxisomal membrane"/>
    <property type="evidence" value="ECO:0007669"/>
    <property type="project" value="TreeGrafter"/>
</dbReference>
<dbReference type="Proteomes" id="UP000013776">
    <property type="component" value="Unassembled WGS sequence"/>
</dbReference>
<feature type="region of interest" description="Disordered" evidence="11">
    <location>
        <begin position="1053"/>
        <end position="1079"/>
    </location>
</feature>
<accession>R4XII7</accession>
<organism evidence="13 14">
    <name type="scientific">Taphrina deformans (strain PYCC 5710 / ATCC 11124 / CBS 356.35 / IMI 108563 / JCM 9778 / NBRC 8474)</name>
    <name type="common">Peach leaf curl fungus</name>
    <name type="synonym">Lalaria deformans</name>
    <dbReference type="NCBI Taxonomy" id="1097556"/>
    <lineage>
        <taxon>Eukaryota</taxon>
        <taxon>Fungi</taxon>
        <taxon>Dikarya</taxon>
        <taxon>Ascomycota</taxon>
        <taxon>Taphrinomycotina</taxon>
        <taxon>Taphrinomycetes</taxon>
        <taxon>Taphrinales</taxon>
        <taxon>Taphrinaceae</taxon>
        <taxon>Taphrina</taxon>
    </lineage>
</organism>
<dbReference type="OrthoDB" id="5553750at2759"/>
<dbReference type="PANTHER" id="PTHR23077:SF9">
    <property type="entry name" value="PEROXISOMAL ATPASE PEX6"/>
    <property type="match status" value="1"/>
</dbReference>
<keyword evidence="7" id="KW-0472">Membrane</keyword>
<evidence type="ECO:0000256" key="1">
    <source>
        <dbReference type="ARBA" id="ARBA00004370"/>
    </source>
</evidence>
<dbReference type="InterPro" id="IPR003959">
    <property type="entry name" value="ATPase_AAA_core"/>
</dbReference>
<evidence type="ECO:0000313" key="14">
    <source>
        <dbReference type="Proteomes" id="UP000013776"/>
    </source>
</evidence>
<dbReference type="AlphaFoldDB" id="R4XII7"/>
<keyword evidence="5" id="KW-0378">Hydrolase</keyword>
<dbReference type="InterPro" id="IPR027417">
    <property type="entry name" value="P-loop_NTPase"/>
</dbReference>
<comment type="caution">
    <text evidence="13">The sequence shown here is derived from an EMBL/GenBank/DDBJ whole genome shotgun (WGS) entry which is preliminary data.</text>
</comment>
<dbReference type="GO" id="GO:0016887">
    <property type="term" value="F:ATP hydrolysis activity"/>
    <property type="evidence" value="ECO:0007669"/>
    <property type="project" value="InterPro"/>
</dbReference>
<dbReference type="CDD" id="cd19527">
    <property type="entry name" value="RecA-like_PEX6_r2"/>
    <property type="match status" value="1"/>
</dbReference>
<dbReference type="PANTHER" id="PTHR23077">
    <property type="entry name" value="AAA-FAMILY ATPASE"/>
    <property type="match status" value="1"/>
</dbReference>
<keyword evidence="6" id="KW-0067">ATP-binding</keyword>
<evidence type="ECO:0000259" key="12">
    <source>
        <dbReference type="SMART" id="SM00382"/>
    </source>
</evidence>
<dbReference type="Gene3D" id="1.10.8.60">
    <property type="match status" value="2"/>
</dbReference>
<evidence type="ECO:0000313" key="13">
    <source>
        <dbReference type="EMBL" id="CCG83172.1"/>
    </source>
</evidence>
<evidence type="ECO:0000256" key="6">
    <source>
        <dbReference type="ARBA" id="ARBA00022840"/>
    </source>
</evidence>
<evidence type="ECO:0000256" key="11">
    <source>
        <dbReference type="SAM" id="MobiDB-lite"/>
    </source>
</evidence>
<reference evidence="13 14" key="1">
    <citation type="journal article" date="2013" name="MBio">
        <title>Genome sequencing of the plant pathogen Taphrina deformans, the causal agent of peach leaf curl.</title>
        <authorList>
            <person name="Cisse O.H."/>
            <person name="Almeida J.M.G.C.F."/>
            <person name="Fonseca A."/>
            <person name="Kumar A.A."/>
            <person name="Salojaervi J."/>
            <person name="Overmyer K."/>
            <person name="Hauser P.M."/>
            <person name="Pagni M."/>
        </authorList>
    </citation>
    <scope>NUCLEOTIDE SEQUENCE [LARGE SCALE GENOMIC DNA]</scope>
    <source>
        <strain evidence="14">PYCC 5710 / ATCC 11124 / CBS 356.35 / IMI 108563 / JCM 9778 / NBRC 8474</strain>
    </source>
</reference>
<feature type="domain" description="AAA+ ATPase" evidence="12">
    <location>
        <begin position="492"/>
        <end position="630"/>
    </location>
</feature>
<name>R4XII7_TAPDE</name>
<dbReference type="SMART" id="SM00382">
    <property type="entry name" value="AAA"/>
    <property type="match status" value="2"/>
</dbReference>
<dbReference type="InterPro" id="IPR056995">
    <property type="entry name" value="PEX6_4th_dom"/>
</dbReference>
<dbReference type="PROSITE" id="PS00674">
    <property type="entry name" value="AAA"/>
    <property type="match status" value="1"/>
</dbReference>
<comment type="catalytic activity">
    <reaction evidence="10">
        <text>ATP + H2O = ADP + phosphate + H(+)</text>
        <dbReference type="Rhea" id="RHEA:13065"/>
        <dbReference type="ChEBI" id="CHEBI:15377"/>
        <dbReference type="ChEBI" id="CHEBI:15378"/>
        <dbReference type="ChEBI" id="CHEBI:30616"/>
        <dbReference type="ChEBI" id="CHEBI:43474"/>
        <dbReference type="ChEBI" id="CHEBI:456216"/>
    </reaction>
    <physiologicalReaction direction="left-to-right" evidence="10">
        <dbReference type="Rhea" id="RHEA:13066"/>
    </physiologicalReaction>
</comment>
<gene>
    <name evidence="13" type="ORF">TAPDE_003351</name>
</gene>
<dbReference type="SUPFAM" id="SSF52540">
    <property type="entry name" value="P-loop containing nucleoside triphosphate hydrolases"/>
    <property type="match status" value="2"/>
</dbReference>
<dbReference type="GO" id="GO:0016558">
    <property type="term" value="P:protein import into peroxisome matrix"/>
    <property type="evidence" value="ECO:0007669"/>
    <property type="project" value="TreeGrafter"/>
</dbReference>
<dbReference type="VEuPathDB" id="FungiDB:TAPDE_003351"/>
<evidence type="ECO:0000256" key="2">
    <source>
        <dbReference type="ARBA" id="ARBA00006914"/>
    </source>
</evidence>
<dbReference type="EMBL" id="CAHR02000127">
    <property type="protein sequence ID" value="CCG83172.1"/>
    <property type="molecule type" value="Genomic_DNA"/>
</dbReference>
<dbReference type="InterPro" id="IPR003960">
    <property type="entry name" value="ATPase_AAA_CS"/>
</dbReference>
<dbReference type="Gene3D" id="3.40.50.300">
    <property type="entry name" value="P-loop containing nucleotide triphosphate hydrolases"/>
    <property type="match status" value="2"/>
</dbReference>
<dbReference type="Pfam" id="PF23315">
    <property type="entry name" value="PEX6_4th"/>
    <property type="match status" value="1"/>
</dbReference>
<dbReference type="eggNOG" id="KOG0736">
    <property type="taxonomic scope" value="Eukaryota"/>
</dbReference>